<evidence type="ECO:0000259" key="4">
    <source>
        <dbReference type="SMART" id="SM00672"/>
    </source>
</evidence>
<proteinExistence type="inferred from homology"/>
<dbReference type="eggNOG" id="KOG2458">
    <property type="taxonomic scope" value="Eukaryota"/>
</dbReference>
<comment type="similarity">
    <text evidence="1">Belongs to the glycosyltransferase 90 family.</text>
</comment>
<name>E1ZPR6_CHLVA</name>
<dbReference type="Pfam" id="PF05686">
    <property type="entry name" value="Glyco_transf_90"/>
    <property type="match status" value="1"/>
</dbReference>
<evidence type="ECO:0000256" key="1">
    <source>
        <dbReference type="ARBA" id="ARBA00010118"/>
    </source>
</evidence>
<protein>
    <recommendedName>
        <fullName evidence="4">Glycosyl transferase CAP10 domain-containing protein</fullName>
    </recommendedName>
</protein>
<dbReference type="Proteomes" id="UP000008141">
    <property type="component" value="Unassembled WGS sequence"/>
</dbReference>
<evidence type="ECO:0000313" key="5">
    <source>
        <dbReference type="EMBL" id="EFN52111.1"/>
    </source>
</evidence>
<dbReference type="PANTHER" id="PTHR12203">
    <property type="entry name" value="KDEL LYS-ASP-GLU-LEU CONTAINING - RELATED"/>
    <property type="match status" value="1"/>
</dbReference>
<dbReference type="RefSeq" id="XP_005844213.1">
    <property type="nucleotide sequence ID" value="XM_005844151.1"/>
</dbReference>
<dbReference type="OrthoDB" id="506599at2759"/>
<dbReference type="KEGG" id="cvr:CHLNCDRAFT_139417"/>
<organism evidence="6">
    <name type="scientific">Chlorella variabilis</name>
    <name type="common">Green alga</name>
    <dbReference type="NCBI Taxonomy" id="554065"/>
    <lineage>
        <taxon>Eukaryota</taxon>
        <taxon>Viridiplantae</taxon>
        <taxon>Chlorophyta</taxon>
        <taxon>core chlorophytes</taxon>
        <taxon>Trebouxiophyceae</taxon>
        <taxon>Chlorellales</taxon>
        <taxon>Chlorellaceae</taxon>
        <taxon>Chlorella clade</taxon>
        <taxon>Chlorella</taxon>
    </lineage>
</organism>
<keyword evidence="6" id="KW-1185">Reference proteome</keyword>
<dbReference type="InterPro" id="IPR051091">
    <property type="entry name" value="O-Glucosyltr/Glycosyltrsf_90"/>
</dbReference>
<dbReference type="PANTHER" id="PTHR12203:SF35">
    <property type="entry name" value="PROTEIN O-GLUCOSYLTRANSFERASE 1"/>
    <property type="match status" value="1"/>
</dbReference>
<keyword evidence="2" id="KW-0808">Transferase</keyword>
<evidence type="ECO:0000256" key="2">
    <source>
        <dbReference type="ARBA" id="ARBA00022679"/>
    </source>
</evidence>
<dbReference type="SMART" id="SM00672">
    <property type="entry name" value="CAP10"/>
    <property type="match status" value="1"/>
</dbReference>
<gene>
    <name evidence="5" type="ORF">CHLNCDRAFT_139417</name>
</gene>
<reference evidence="5 6" key="1">
    <citation type="journal article" date="2010" name="Plant Cell">
        <title>The Chlorella variabilis NC64A genome reveals adaptation to photosymbiosis, coevolution with viruses, and cryptic sex.</title>
        <authorList>
            <person name="Blanc G."/>
            <person name="Duncan G."/>
            <person name="Agarkova I."/>
            <person name="Borodovsky M."/>
            <person name="Gurnon J."/>
            <person name="Kuo A."/>
            <person name="Lindquist E."/>
            <person name="Lucas S."/>
            <person name="Pangilinan J."/>
            <person name="Polle J."/>
            <person name="Salamov A."/>
            <person name="Terry A."/>
            <person name="Yamada T."/>
            <person name="Dunigan D.D."/>
            <person name="Grigoriev I.V."/>
            <person name="Claverie J.M."/>
            <person name="Van Etten J.L."/>
        </authorList>
    </citation>
    <scope>NUCLEOTIDE SEQUENCE [LARGE SCALE GENOMIC DNA]</scope>
    <source>
        <strain evidence="5 6">NC64A</strain>
    </source>
</reference>
<accession>E1ZPR6</accession>
<feature type="region of interest" description="Disordered" evidence="3">
    <location>
        <begin position="1"/>
        <end position="27"/>
    </location>
</feature>
<dbReference type="OMA" id="MSAMEFW"/>
<sequence length="393" mass="45111">MAASAAEQAPGAPGSIQPADKDGGSGQAQLRFLRPKNYTLPQECIQHELLYPPIFDLLRPYFVRGIRREDFDACVPAAPKDFNIDQGTPGQSKFRMLLWDNEVWVISGGLRRQMFQMLDYGQVMQIQAVAKRWGLPNMEFVVGWGDIFGVKDDGDRRCPLFTYCRSPESYDILIPDGHFLQFKYDEWVEKMKGGGDVPWEQKEERAVGYWHGYCAYLPQADRFGRSEKCIRAAYVNQSALGTNLTAFSTGEREALSLQARFKYTLSTDGLGCSGRFQKLLATGQVEFFYPALRPWVHYVPSGYNGIEEIERIVQFLRANDDMAKAIGQNSQRFAREHLNEEARHCYLKVLMEEMHKLITYSPKLEDFPTRITFDEDMKKYAKEELQRPSVEAR</sequence>
<feature type="compositionally biased region" description="Low complexity" evidence="3">
    <location>
        <begin position="1"/>
        <end position="15"/>
    </location>
</feature>
<dbReference type="EMBL" id="GL433858">
    <property type="protein sequence ID" value="EFN52111.1"/>
    <property type="molecule type" value="Genomic_DNA"/>
</dbReference>
<dbReference type="InterPro" id="IPR006598">
    <property type="entry name" value="CAP10"/>
</dbReference>
<feature type="domain" description="Glycosyl transferase CAP10" evidence="4">
    <location>
        <begin position="134"/>
        <end position="361"/>
    </location>
</feature>
<evidence type="ECO:0000256" key="3">
    <source>
        <dbReference type="SAM" id="MobiDB-lite"/>
    </source>
</evidence>
<dbReference type="AlphaFoldDB" id="E1ZPR6"/>
<evidence type="ECO:0000313" key="6">
    <source>
        <dbReference type="Proteomes" id="UP000008141"/>
    </source>
</evidence>
<dbReference type="InParanoid" id="E1ZPR6"/>
<dbReference type="GO" id="GO:0016740">
    <property type="term" value="F:transferase activity"/>
    <property type="evidence" value="ECO:0007669"/>
    <property type="project" value="UniProtKB-KW"/>
</dbReference>
<dbReference type="GeneID" id="17351583"/>